<protein>
    <submittedName>
        <fullName evidence="1">Uncharacterized protein</fullName>
    </submittedName>
</protein>
<reference evidence="1 2" key="1">
    <citation type="submission" date="2016-11" db="EMBL/GenBank/DDBJ databases">
        <title>Mixed transmission modes and dynamic genome evolution in an obligate animal-bacterial symbiosis.</title>
        <authorList>
            <person name="Russell S.L."/>
            <person name="Corbett-Detig R.B."/>
            <person name="Cavanaugh C.M."/>
        </authorList>
    </citation>
    <scope>NUCLEOTIDE SEQUENCE [LARGE SCALE GENOMIC DNA]</scope>
    <source>
        <strain evidence="1">Sveles-Q1</strain>
    </source>
</reference>
<keyword evidence="2" id="KW-1185">Reference proteome</keyword>
<dbReference type="EMBL" id="MPRL01000025">
    <property type="protein sequence ID" value="OOZ40447.1"/>
    <property type="molecule type" value="Genomic_DNA"/>
</dbReference>
<gene>
    <name evidence="1" type="ORF">BOW53_07685</name>
</gene>
<proteinExistence type="predicted"/>
<sequence length="116" mass="12454">MKPILTVEFSANAAGRDFNEESVTIHTPEELFQFVAPGGGCEKIPDEVSEIQFTFLPPEHPNTINTIADRPATLSLGMAYFSGPLSEIVETSQQILDKAGRGELSLAFIEAISAGS</sequence>
<organism evidence="1 2">
    <name type="scientific">Solemya pervernicosa gill symbiont</name>
    <dbReference type="NCBI Taxonomy" id="642797"/>
    <lineage>
        <taxon>Bacteria</taxon>
        <taxon>Pseudomonadati</taxon>
        <taxon>Pseudomonadota</taxon>
        <taxon>Gammaproteobacteria</taxon>
        <taxon>sulfur-oxidizing symbionts</taxon>
    </lineage>
</organism>
<comment type="caution">
    <text evidence="1">The sequence shown here is derived from an EMBL/GenBank/DDBJ whole genome shotgun (WGS) entry which is preliminary data.</text>
</comment>
<accession>A0A1T2L5Q7</accession>
<dbReference type="Proteomes" id="UP000191110">
    <property type="component" value="Unassembled WGS sequence"/>
</dbReference>
<name>A0A1T2L5Q7_9GAMM</name>
<dbReference type="RefSeq" id="WP_078483506.1">
    <property type="nucleotide sequence ID" value="NZ_MPRL01000025.1"/>
</dbReference>
<dbReference type="AlphaFoldDB" id="A0A1T2L5Q7"/>
<dbReference type="OrthoDB" id="9840690at2"/>
<evidence type="ECO:0000313" key="1">
    <source>
        <dbReference type="EMBL" id="OOZ40447.1"/>
    </source>
</evidence>
<evidence type="ECO:0000313" key="2">
    <source>
        <dbReference type="Proteomes" id="UP000191110"/>
    </source>
</evidence>